<keyword evidence="3" id="KW-1185">Reference proteome</keyword>
<evidence type="ECO:0000259" key="1">
    <source>
        <dbReference type="Pfam" id="PF01863"/>
    </source>
</evidence>
<accession>A0A380N281</accession>
<reference evidence="2 3" key="1">
    <citation type="submission" date="2018-06" db="EMBL/GenBank/DDBJ databases">
        <authorList>
            <consortium name="Pathogen Informatics"/>
            <person name="Doyle S."/>
        </authorList>
    </citation>
    <scope>NUCLEOTIDE SEQUENCE [LARGE SCALE GENOMIC DNA]</scope>
    <source>
        <strain evidence="2 3">NCTC10717</strain>
    </source>
</reference>
<dbReference type="Proteomes" id="UP000254575">
    <property type="component" value="Unassembled WGS sequence"/>
</dbReference>
<dbReference type="InterPro" id="IPR002725">
    <property type="entry name" value="YgjP-like_metallopeptidase"/>
</dbReference>
<dbReference type="CDD" id="cd07344">
    <property type="entry name" value="M48_yhfN_like"/>
    <property type="match status" value="1"/>
</dbReference>
<dbReference type="InterPro" id="IPR053136">
    <property type="entry name" value="UTP_pyrophosphatase-like"/>
</dbReference>
<dbReference type="Pfam" id="PF01863">
    <property type="entry name" value="YgjP-like"/>
    <property type="match status" value="1"/>
</dbReference>
<sequence>MSSIILPAFSFQNRDYPIKVLQRKNNRHLRLSINNNGQIRLSAPFHIRRKQLLDFLYAHQDWIQEKLKNILEIKDEHDFLGASLQLQAFLGRGSSLNGAILRLGVKNFEEKTVSAALHTWYKQQAQILLPTYLAKVLPQCPWVEKTPPIRIRRMRRQWGNCAHKGHLTFNTHLIKAAPELIEHVILHELCHLKEFNHSPRFYALMQSIDANWQDKAQRLNALTRRYIR</sequence>
<dbReference type="EMBL" id="UHIA01000004">
    <property type="protein sequence ID" value="SUO98406.1"/>
    <property type="molecule type" value="Genomic_DNA"/>
</dbReference>
<gene>
    <name evidence="2" type="ORF">NCTC10717_02151</name>
</gene>
<dbReference type="Gene3D" id="3.30.2010.10">
    <property type="entry name" value="Metalloproteases ('zincins'), catalytic domain"/>
    <property type="match status" value="1"/>
</dbReference>
<evidence type="ECO:0000313" key="2">
    <source>
        <dbReference type="EMBL" id="SUO98406.1"/>
    </source>
</evidence>
<dbReference type="OrthoDB" id="9811177at2"/>
<organism evidence="2 3">
    <name type="scientific">Suttonella indologenes</name>
    <dbReference type="NCBI Taxonomy" id="13276"/>
    <lineage>
        <taxon>Bacteria</taxon>
        <taxon>Pseudomonadati</taxon>
        <taxon>Pseudomonadota</taxon>
        <taxon>Gammaproteobacteria</taxon>
        <taxon>Cardiobacteriales</taxon>
        <taxon>Cardiobacteriaceae</taxon>
        <taxon>Suttonella</taxon>
    </lineage>
</organism>
<dbReference type="RefSeq" id="WP_115219239.1">
    <property type="nucleotide sequence ID" value="NZ_UHIA01000004.1"/>
</dbReference>
<dbReference type="AlphaFoldDB" id="A0A380N281"/>
<feature type="domain" description="YgjP-like metallopeptidase" evidence="1">
    <location>
        <begin position="27"/>
        <end position="221"/>
    </location>
</feature>
<evidence type="ECO:0000313" key="3">
    <source>
        <dbReference type="Proteomes" id="UP000254575"/>
    </source>
</evidence>
<proteinExistence type="predicted"/>
<dbReference type="PANTHER" id="PTHR30399">
    <property type="entry name" value="UNCHARACTERIZED PROTEIN YGJP"/>
    <property type="match status" value="1"/>
</dbReference>
<dbReference type="PANTHER" id="PTHR30399:SF1">
    <property type="entry name" value="UTP PYROPHOSPHATASE"/>
    <property type="match status" value="1"/>
</dbReference>
<name>A0A380N281_9GAMM</name>
<protein>
    <submittedName>
        <fullName evidence="2">Protein of uncharacterized function DUF45</fullName>
    </submittedName>
</protein>